<keyword evidence="3" id="KW-0227">DNA damage</keyword>
<comment type="caution">
    <text evidence="7">The sequence shown here is derived from an EMBL/GenBank/DDBJ whole genome shotgun (WGS) entry which is preliminary data.</text>
</comment>
<evidence type="ECO:0000256" key="3">
    <source>
        <dbReference type="ARBA" id="ARBA00022763"/>
    </source>
</evidence>
<organism evidence="7 8">
    <name type="scientific">Cyanidiococcus yangmingshanensis</name>
    <dbReference type="NCBI Taxonomy" id="2690220"/>
    <lineage>
        <taxon>Eukaryota</taxon>
        <taxon>Rhodophyta</taxon>
        <taxon>Bangiophyceae</taxon>
        <taxon>Cyanidiales</taxon>
        <taxon>Cyanidiaceae</taxon>
        <taxon>Cyanidiococcus</taxon>
    </lineage>
</organism>
<dbReference type="GO" id="GO:0005694">
    <property type="term" value="C:chromosome"/>
    <property type="evidence" value="ECO:0007669"/>
    <property type="project" value="TreeGrafter"/>
</dbReference>
<keyword evidence="2" id="KW-0808">Transferase</keyword>
<keyword evidence="4" id="KW-0539">Nucleus</keyword>
<dbReference type="PROSITE" id="PS50290">
    <property type="entry name" value="PI3_4_KINASE_3"/>
    <property type="match status" value="1"/>
</dbReference>
<dbReference type="SMART" id="SM00146">
    <property type="entry name" value="PI3Kc"/>
    <property type="match status" value="1"/>
</dbReference>
<dbReference type="EMBL" id="VWRR01000009">
    <property type="protein sequence ID" value="KAF6002818.1"/>
    <property type="molecule type" value="Genomic_DNA"/>
</dbReference>
<dbReference type="Proteomes" id="UP000530660">
    <property type="component" value="Unassembled WGS sequence"/>
</dbReference>
<feature type="domain" description="FATC" evidence="6">
    <location>
        <begin position="187"/>
        <end position="219"/>
    </location>
</feature>
<accession>A0A7J7IIH1</accession>
<dbReference type="InterPro" id="IPR050517">
    <property type="entry name" value="DDR_Repair_Kinase"/>
</dbReference>
<dbReference type="AlphaFoldDB" id="A0A7J7IIH1"/>
<keyword evidence="8" id="KW-1185">Reference proteome</keyword>
<dbReference type="OrthoDB" id="381190at2759"/>
<dbReference type="SMART" id="SM01343">
    <property type="entry name" value="FATC"/>
    <property type="match status" value="1"/>
</dbReference>
<evidence type="ECO:0000256" key="1">
    <source>
        <dbReference type="ARBA" id="ARBA00004123"/>
    </source>
</evidence>
<gene>
    <name evidence="7" type="primary">ATR1_4</name>
    <name evidence="7" type="ORF">F1559_004008</name>
</gene>
<name>A0A7J7IIH1_9RHOD</name>
<comment type="subcellular location">
    <subcellularLocation>
        <location evidence="1">Nucleus</location>
    </subcellularLocation>
</comment>
<dbReference type="PANTHER" id="PTHR11139">
    <property type="entry name" value="ATAXIA TELANGIECTASIA MUTATED ATM -RELATED"/>
    <property type="match status" value="1"/>
</dbReference>
<dbReference type="GO" id="GO:0005634">
    <property type="term" value="C:nucleus"/>
    <property type="evidence" value="ECO:0007669"/>
    <property type="project" value="UniProtKB-SubCell"/>
</dbReference>
<feature type="domain" description="PI3K/PI4K catalytic" evidence="5">
    <location>
        <begin position="1"/>
        <end position="145"/>
    </location>
</feature>
<dbReference type="GO" id="GO:0004674">
    <property type="term" value="F:protein serine/threonine kinase activity"/>
    <property type="evidence" value="ECO:0007669"/>
    <property type="project" value="UniProtKB-KW"/>
</dbReference>
<evidence type="ECO:0000256" key="4">
    <source>
        <dbReference type="ARBA" id="ARBA00023242"/>
    </source>
</evidence>
<proteinExistence type="predicted"/>
<evidence type="ECO:0000313" key="7">
    <source>
        <dbReference type="EMBL" id="KAF6002818.1"/>
    </source>
</evidence>
<dbReference type="InterPro" id="IPR000403">
    <property type="entry name" value="PI3/4_kinase_cat_dom"/>
</dbReference>
<dbReference type="GO" id="GO:0000077">
    <property type="term" value="P:DNA damage checkpoint signaling"/>
    <property type="evidence" value="ECO:0007669"/>
    <property type="project" value="TreeGrafter"/>
</dbReference>
<dbReference type="InterPro" id="IPR036940">
    <property type="entry name" value="PI3/4_kinase_cat_sf"/>
</dbReference>
<dbReference type="GO" id="GO:0000723">
    <property type="term" value="P:telomere maintenance"/>
    <property type="evidence" value="ECO:0007669"/>
    <property type="project" value="TreeGrafter"/>
</dbReference>
<dbReference type="PANTHER" id="PTHR11139:SF69">
    <property type="entry name" value="SERINE_THREONINE-PROTEIN KINASE ATR"/>
    <property type="match status" value="1"/>
</dbReference>
<dbReference type="Gene3D" id="1.10.1070.11">
    <property type="entry name" value="Phosphatidylinositol 3-/4-kinase, catalytic domain"/>
    <property type="match status" value="1"/>
</dbReference>
<reference evidence="7 8" key="1">
    <citation type="journal article" date="2020" name="J. Phycol.">
        <title>Comparative genome analysis reveals Cyanidiococcus gen. nov., a new extremophilic red algal genus sister to Cyanidioschyzon (Cyanidioschyzonaceae, Rhodophyta).</title>
        <authorList>
            <person name="Liu S.-L."/>
            <person name="Chiang Y.-R."/>
            <person name="Yoon H.S."/>
            <person name="Fu H.-Y."/>
        </authorList>
    </citation>
    <scope>NUCLEOTIDE SEQUENCE [LARGE SCALE GENOMIC DNA]</scope>
    <source>
        <strain evidence="7 8">THAL066</strain>
    </source>
</reference>
<evidence type="ECO:0000259" key="6">
    <source>
        <dbReference type="PROSITE" id="PS51190"/>
    </source>
</evidence>
<dbReference type="Pfam" id="PF00454">
    <property type="entry name" value="PI3_PI4_kinase"/>
    <property type="match status" value="1"/>
</dbReference>
<protein>
    <submittedName>
        <fullName evidence="7">Multidrug-resistance type transporter aminotriazole resistance</fullName>
    </submittedName>
</protein>
<dbReference type="Pfam" id="PF02260">
    <property type="entry name" value="FATC"/>
    <property type="match status" value="1"/>
</dbReference>
<dbReference type="InterPro" id="IPR011009">
    <property type="entry name" value="Kinase-like_dom_sf"/>
</dbReference>
<evidence type="ECO:0000313" key="8">
    <source>
        <dbReference type="Proteomes" id="UP000530660"/>
    </source>
</evidence>
<dbReference type="GO" id="GO:0006281">
    <property type="term" value="P:DNA repair"/>
    <property type="evidence" value="ECO:0007669"/>
    <property type="project" value="TreeGrafter"/>
</dbReference>
<dbReference type="InterPro" id="IPR003152">
    <property type="entry name" value="FATC_dom"/>
</dbReference>
<evidence type="ECO:0000256" key="2">
    <source>
        <dbReference type="ARBA" id="ARBA00022527"/>
    </source>
</evidence>
<dbReference type="PROSITE" id="PS51190">
    <property type="entry name" value="FATC"/>
    <property type="match status" value="1"/>
</dbReference>
<dbReference type="SUPFAM" id="SSF56112">
    <property type="entry name" value="Protein kinase-like (PK-like)"/>
    <property type="match status" value="1"/>
</dbReference>
<keyword evidence="2" id="KW-0418">Kinase</keyword>
<sequence>MVGYIVGLGDRHGENVLIDTQSGECVHVDFACLFDKGLTLKVPETVPFRLTPNMVDAMGTAGYEGVFYRTAQITLSVLRSHRETLLSVLGTFLHDPLLDWAAPITTTTRGEAIPRTALRPMDRGVPPALRGLATAKTRPMVARGKPQQVQTSRNPAPSVLERNAQALEMLRVVDRKCQGLHGAQSGTPLSVEGDVARLVAEATNVRNLALMYIWWLPHI</sequence>
<evidence type="ECO:0000259" key="5">
    <source>
        <dbReference type="PROSITE" id="PS50290"/>
    </source>
</evidence>
<keyword evidence="2" id="KW-0723">Serine/threonine-protein kinase</keyword>